<evidence type="ECO:0000313" key="2">
    <source>
        <dbReference type="Proteomes" id="UP001239111"/>
    </source>
</evidence>
<gene>
    <name evidence="1" type="ORF">QAD02_023121</name>
</gene>
<sequence>MRLQLFENISDTVLSSVGRCTSTLERHDAPFTAPNCPSPHTAALVAAATAAALVVAATAAVLVAAATAAALVAVGTAAALVVTATAAALVGSQTPTTSAAACSQREPPPHARKGEAHLAQQGIG</sequence>
<keyword evidence="2" id="KW-1185">Reference proteome</keyword>
<dbReference type="EMBL" id="CM056741">
    <property type="protein sequence ID" value="KAJ8687327.1"/>
    <property type="molecule type" value="Genomic_DNA"/>
</dbReference>
<proteinExistence type="predicted"/>
<protein>
    <submittedName>
        <fullName evidence="1">Uncharacterized protein</fullName>
    </submittedName>
</protein>
<reference evidence="1" key="1">
    <citation type="submission" date="2023-04" db="EMBL/GenBank/DDBJ databases">
        <title>A chromosome-level genome assembly of the parasitoid wasp Eretmocerus hayati.</title>
        <authorList>
            <person name="Zhong Y."/>
            <person name="Liu S."/>
            <person name="Liu Y."/>
        </authorList>
    </citation>
    <scope>NUCLEOTIDE SEQUENCE</scope>
    <source>
        <strain evidence="1">ZJU_SS_LIU_2023</strain>
    </source>
</reference>
<comment type="caution">
    <text evidence="1">The sequence shown here is derived from an EMBL/GenBank/DDBJ whole genome shotgun (WGS) entry which is preliminary data.</text>
</comment>
<dbReference type="Proteomes" id="UP001239111">
    <property type="component" value="Chromosome 1"/>
</dbReference>
<accession>A0ACC2PYA6</accession>
<name>A0ACC2PYA6_9HYME</name>
<evidence type="ECO:0000313" key="1">
    <source>
        <dbReference type="EMBL" id="KAJ8687327.1"/>
    </source>
</evidence>
<organism evidence="1 2">
    <name type="scientific">Eretmocerus hayati</name>
    <dbReference type="NCBI Taxonomy" id="131215"/>
    <lineage>
        <taxon>Eukaryota</taxon>
        <taxon>Metazoa</taxon>
        <taxon>Ecdysozoa</taxon>
        <taxon>Arthropoda</taxon>
        <taxon>Hexapoda</taxon>
        <taxon>Insecta</taxon>
        <taxon>Pterygota</taxon>
        <taxon>Neoptera</taxon>
        <taxon>Endopterygota</taxon>
        <taxon>Hymenoptera</taxon>
        <taxon>Apocrita</taxon>
        <taxon>Proctotrupomorpha</taxon>
        <taxon>Chalcidoidea</taxon>
        <taxon>Aphelinidae</taxon>
        <taxon>Aphelininae</taxon>
        <taxon>Eretmocerus</taxon>
    </lineage>
</organism>